<feature type="domain" description="HTH cro/C1-type" evidence="1">
    <location>
        <begin position="13"/>
        <end position="65"/>
    </location>
</feature>
<sequence>MTQSDTMGIGQAIRIVRKARGLTQEDFSDVSSRTYLSSLERNMKSPTLEKLTQIASVLKVHPVTLVALSSLPSPFAADVRRLMSVLERELDTLVGATAIDY</sequence>
<dbReference type="RefSeq" id="WP_081868189.1">
    <property type="nucleotide sequence ID" value="NZ_CADFFX010000013.1"/>
</dbReference>
<dbReference type="PROSITE" id="PS50943">
    <property type="entry name" value="HTH_CROC1"/>
    <property type="match status" value="1"/>
</dbReference>
<dbReference type="AlphaFoldDB" id="A0A069PHL0"/>
<reference evidence="2 3" key="1">
    <citation type="submission" date="2014-03" db="EMBL/GenBank/DDBJ databases">
        <title>Draft Genome Sequences of Four Burkholderia Strains.</title>
        <authorList>
            <person name="Liu X.Y."/>
            <person name="Li C.X."/>
            <person name="Xu J.H."/>
        </authorList>
    </citation>
    <scope>NUCLEOTIDE SEQUENCE [LARGE SCALE GENOMIC DNA]</scope>
    <source>
        <strain evidence="2 3">DSM 50014</strain>
    </source>
</reference>
<evidence type="ECO:0000313" key="2">
    <source>
        <dbReference type="EMBL" id="KDR39852.1"/>
    </source>
</evidence>
<dbReference type="EMBL" id="JFHC01000050">
    <property type="protein sequence ID" value="KDR39852.1"/>
    <property type="molecule type" value="Genomic_DNA"/>
</dbReference>
<evidence type="ECO:0000259" key="1">
    <source>
        <dbReference type="PROSITE" id="PS50943"/>
    </source>
</evidence>
<dbReference type="Pfam" id="PF01381">
    <property type="entry name" value="HTH_3"/>
    <property type="match status" value="1"/>
</dbReference>
<dbReference type="SMART" id="SM00530">
    <property type="entry name" value="HTH_XRE"/>
    <property type="match status" value="1"/>
</dbReference>
<dbReference type="STRING" id="60547.GCA_000751215_04886"/>
<dbReference type="InterPro" id="IPR001387">
    <property type="entry name" value="Cro/C1-type_HTH"/>
</dbReference>
<protein>
    <recommendedName>
        <fullName evidence="1">HTH cro/C1-type domain-containing protein</fullName>
    </recommendedName>
</protein>
<name>A0A069PHL0_9BURK</name>
<accession>A0A069PHL0</accession>
<evidence type="ECO:0000313" key="3">
    <source>
        <dbReference type="Proteomes" id="UP000027466"/>
    </source>
</evidence>
<dbReference type="InterPro" id="IPR010982">
    <property type="entry name" value="Lambda_DNA-bd_dom_sf"/>
</dbReference>
<dbReference type="Gene3D" id="1.10.260.40">
    <property type="entry name" value="lambda repressor-like DNA-binding domains"/>
    <property type="match status" value="1"/>
</dbReference>
<dbReference type="GO" id="GO:0003677">
    <property type="term" value="F:DNA binding"/>
    <property type="evidence" value="ECO:0007669"/>
    <property type="project" value="InterPro"/>
</dbReference>
<comment type="caution">
    <text evidence="2">The sequence shown here is derived from an EMBL/GenBank/DDBJ whole genome shotgun (WGS) entry which is preliminary data.</text>
</comment>
<gene>
    <name evidence="2" type="ORF">BG61_29545</name>
</gene>
<dbReference type="CDD" id="cd00093">
    <property type="entry name" value="HTH_XRE"/>
    <property type="match status" value="1"/>
</dbReference>
<organism evidence="2 3">
    <name type="scientific">Caballeronia glathei</name>
    <dbReference type="NCBI Taxonomy" id="60547"/>
    <lineage>
        <taxon>Bacteria</taxon>
        <taxon>Pseudomonadati</taxon>
        <taxon>Pseudomonadota</taxon>
        <taxon>Betaproteobacteria</taxon>
        <taxon>Burkholderiales</taxon>
        <taxon>Burkholderiaceae</taxon>
        <taxon>Caballeronia</taxon>
    </lineage>
</organism>
<dbReference type="SUPFAM" id="SSF47413">
    <property type="entry name" value="lambda repressor-like DNA-binding domains"/>
    <property type="match status" value="1"/>
</dbReference>
<keyword evidence="3" id="KW-1185">Reference proteome</keyword>
<proteinExistence type="predicted"/>
<dbReference type="Proteomes" id="UP000027466">
    <property type="component" value="Unassembled WGS sequence"/>
</dbReference>